<evidence type="ECO:0000256" key="3">
    <source>
        <dbReference type="ARBA" id="ARBA00022491"/>
    </source>
</evidence>
<evidence type="ECO:0000256" key="7">
    <source>
        <dbReference type="ARBA" id="ARBA00023163"/>
    </source>
</evidence>
<evidence type="ECO:0000256" key="2">
    <source>
        <dbReference type="ARBA" id="ARBA00022473"/>
    </source>
</evidence>
<evidence type="ECO:0000259" key="11">
    <source>
        <dbReference type="PROSITE" id="PS50888"/>
    </source>
</evidence>
<dbReference type="SUPFAM" id="SSF47459">
    <property type="entry name" value="HLH, helix-loop-helix DNA-binding domain"/>
    <property type="match status" value="1"/>
</dbReference>
<dbReference type="SUPFAM" id="SSF158457">
    <property type="entry name" value="Orange domain-like"/>
    <property type="match status" value="1"/>
</dbReference>
<gene>
    <name evidence="13" type="ORF">DGYR_LOCUS3759</name>
</gene>
<dbReference type="Proteomes" id="UP000549394">
    <property type="component" value="Unassembled WGS sequence"/>
</dbReference>
<accession>A0A7I8VG45</accession>
<evidence type="ECO:0000256" key="6">
    <source>
        <dbReference type="ARBA" id="ARBA00023125"/>
    </source>
</evidence>
<dbReference type="AlphaFoldDB" id="A0A7I8VG45"/>
<reference evidence="13 14" key="1">
    <citation type="submission" date="2020-08" db="EMBL/GenBank/DDBJ databases">
        <authorList>
            <person name="Hejnol A."/>
        </authorList>
    </citation>
    <scope>NUCLEOTIDE SEQUENCE [LARGE SCALE GENOMIC DNA]</scope>
</reference>
<evidence type="ECO:0000313" key="13">
    <source>
        <dbReference type="EMBL" id="CAD5114965.1"/>
    </source>
</evidence>
<comment type="similarity">
    <text evidence="9">Belongs to the HEY family.</text>
</comment>
<dbReference type="PROSITE" id="PS50888">
    <property type="entry name" value="BHLH"/>
    <property type="match status" value="1"/>
</dbReference>
<evidence type="ECO:0000256" key="5">
    <source>
        <dbReference type="ARBA" id="ARBA00023015"/>
    </source>
</evidence>
<dbReference type="GO" id="GO:0005634">
    <property type="term" value="C:nucleus"/>
    <property type="evidence" value="ECO:0007669"/>
    <property type="project" value="UniProtKB-SubCell"/>
</dbReference>
<feature type="domain" description="BHLH" evidence="11">
    <location>
        <begin position="43"/>
        <end position="98"/>
    </location>
</feature>
<dbReference type="Gene3D" id="4.10.280.10">
    <property type="entry name" value="Helix-loop-helix DNA-binding domain"/>
    <property type="match status" value="1"/>
</dbReference>
<comment type="caution">
    <text evidence="13">The sequence shown here is derived from an EMBL/GenBank/DDBJ whole genome shotgun (WGS) entry which is preliminary data.</text>
</comment>
<dbReference type="CDD" id="cd11407">
    <property type="entry name" value="bHLH-O_HERP"/>
    <property type="match status" value="1"/>
</dbReference>
<evidence type="ECO:0000256" key="4">
    <source>
        <dbReference type="ARBA" id="ARBA00022976"/>
    </source>
</evidence>
<keyword evidence="6" id="KW-0238">DNA-binding</keyword>
<dbReference type="FunFam" id="4.10.280.10:FF:000012">
    <property type="entry name" value="hairy/enhancer-of-split related with YRPW motif protein 1"/>
    <property type="match status" value="1"/>
</dbReference>
<evidence type="ECO:0000256" key="9">
    <source>
        <dbReference type="ARBA" id="ARBA00038262"/>
    </source>
</evidence>
<dbReference type="InterPro" id="IPR050370">
    <property type="entry name" value="HES_HEY"/>
</dbReference>
<dbReference type="PROSITE" id="PS51054">
    <property type="entry name" value="ORANGE"/>
    <property type="match status" value="1"/>
</dbReference>
<dbReference type="GO" id="GO:0007219">
    <property type="term" value="P:Notch signaling pathway"/>
    <property type="evidence" value="ECO:0007669"/>
    <property type="project" value="UniProtKB-KW"/>
</dbReference>
<keyword evidence="5" id="KW-0805">Transcription regulation</keyword>
<dbReference type="SMART" id="SM00511">
    <property type="entry name" value="ORANGE"/>
    <property type="match status" value="1"/>
</dbReference>
<evidence type="ECO:0000256" key="10">
    <source>
        <dbReference type="SAM" id="MobiDB-lite"/>
    </source>
</evidence>
<evidence type="ECO:0000256" key="1">
    <source>
        <dbReference type="ARBA" id="ARBA00004123"/>
    </source>
</evidence>
<dbReference type="GO" id="GO:0046983">
    <property type="term" value="F:protein dimerization activity"/>
    <property type="evidence" value="ECO:0007669"/>
    <property type="project" value="InterPro"/>
</dbReference>
<keyword evidence="8" id="KW-0539">Nucleus</keyword>
<dbReference type="InterPro" id="IPR011598">
    <property type="entry name" value="bHLH_dom"/>
</dbReference>
<dbReference type="OrthoDB" id="6371181at2759"/>
<dbReference type="Gene3D" id="6.10.250.980">
    <property type="match status" value="1"/>
</dbReference>
<dbReference type="SMART" id="SM00353">
    <property type="entry name" value="HLH"/>
    <property type="match status" value="1"/>
</dbReference>
<name>A0A7I8VG45_9ANNE</name>
<dbReference type="GO" id="GO:0006355">
    <property type="term" value="P:regulation of DNA-templated transcription"/>
    <property type="evidence" value="ECO:0007669"/>
    <property type="project" value="InterPro"/>
</dbReference>
<dbReference type="EMBL" id="CAJFCJ010000005">
    <property type="protein sequence ID" value="CAD5114965.1"/>
    <property type="molecule type" value="Genomic_DNA"/>
</dbReference>
<dbReference type="GO" id="GO:0003677">
    <property type="term" value="F:DNA binding"/>
    <property type="evidence" value="ECO:0007669"/>
    <property type="project" value="UniProtKB-KW"/>
</dbReference>
<keyword evidence="2" id="KW-0217">Developmental protein</keyword>
<evidence type="ECO:0000256" key="8">
    <source>
        <dbReference type="ARBA" id="ARBA00023242"/>
    </source>
</evidence>
<dbReference type="PANTHER" id="PTHR10985">
    <property type="entry name" value="BASIC HELIX-LOOP-HELIX TRANSCRIPTION FACTOR, HES-RELATED"/>
    <property type="match status" value="1"/>
</dbReference>
<dbReference type="Pfam" id="PF00010">
    <property type="entry name" value="HLH"/>
    <property type="match status" value="1"/>
</dbReference>
<feature type="domain" description="Orange" evidence="12">
    <location>
        <begin position="121"/>
        <end position="153"/>
    </location>
</feature>
<dbReference type="InterPro" id="IPR036638">
    <property type="entry name" value="HLH_DNA-bd_sf"/>
</dbReference>
<keyword evidence="14" id="KW-1185">Reference proteome</keyword>
<sequence>MLHRMNIGIRMKRAYSDDGSDFGEDDTMYKESSPDQSCSGGPSRKRRRGIVEKRRRDRINQSLIELKRLVPAAYEKQGSAKLEKAEILQMTVDHLKILQQKGITGYNADQATMAIDYRTIGFRECASEAARYLVTIEGMDIQNPLRIRLLSHLESFCAQREAAARASLQQNQWPASISYSQPTYQYTTPNSSQTYQSACAPPSQDSQNGIGTTQDNVHSLTPPTLLSSKPYRPWGAELAY</sequence>
<proteinExistence type="inferred from homology"/>
<protein>
    <submittedName>
        <fullName evidence="13">DgyrCDS3995</fullName>
    </submittedName>
</protein>
<evidence type="ECO:0000313" key="14">
    <source>
        <dbReference type="Proteomes" id="UP000549394"/>
    </source>
</evidence>
<keyword evidence="4" id="KW-0914">Notch signaling pathway</keyword>
<organism evidence="13 14">
    <name type="scientific">Dimorphilus gyrociliatus</name>
    <dbReference type="NCBI Taxonomy" id="2664684"/>
    <lineage>
        <taxon>Eukaryota</taxon>
        <taxon>Metazoa</taxon>
        <taxon>Spiralia</taxon>
        <taxon>Lophotrochozoa</taxon>
        <taxon>Annelida</taxon>
        <taxon>Polychaeta</taxon>
        <taxon>Polychaeta incertae sedis</taxon>
        <taxon>Dinophilidae</taxon>
        <taxon>Dimorphilus</taxon>
    </lineage>
</organism>
<dbReference type="GO" id="GO:0032502">
    <property type="term" value="P:developmental process"/>
    <property type="evidence" value="ECO:0007669"/>
    <property type="project" value="UniProtKB-ARBA"/>
</dbReference>
<comment type="subcellular location">
    <subcellularLocation>
        <location evidence="1">Nucleus</location>
    </subcellularLocation>
</comment>
<evidence type="ECO:0000259" key="12">
    <source>
        <dbReference type="PROSITE" id="PS51054"/>
    </source>
</evidence>
<dbReference type="InterPro" id="IPR003650">
    <property type="entry name" value="Orange_dom"/>
</dbReference>
<dbReference type="Pfam" id="PF07527">
    <property type="entry name" value="Hairy_orange"/>
    <property type="match status" value="1"/>
</dbReference>
<keyword evidence="3" id="KW-0678">Repressor</keyword>
<feature type="region of interest" description="Disordered" evidence="10">
    <location>
        <begin position="16"/>
        <end position="49"/>
    </location>
</feature>
<keyword evidence="7" id="KW-0804">Transcription</keyword>
<feature type="region of interest" description="Disordered" evidence="10">
    <location>
        <begin position="188"/>
        <end position="224"/>
    </location>
</feature>